<sequence length="53" mass="5916">MTLQPKPAATSKPEPPERQVPAAWTDPSNPILAQLVYLQDTRASRVWTRRSAS</sequence>
<reference evidence="2" key="2">
    <citation type="submission" date="2020-09" db="EMBL/GenBank/DDBJ databases">
        <authorList>
            <person name="Sun Q."/>
            <person name="Ohkuma M."/>
        </authorList>
    </citation>
    <scope>NUCLEOTIDE SEQUENCE</scope>
    <source>
        <strain evidence="2">JCM 3172</strain>
    </source>
</reference>
<evidence type="ECO:0000313" key="2">
    <source>
        <dbReference type="EMBL" id="GGT36705.1"/>
    </source>
</evidence>
<comment type="caution">
    <text evidence="2">The sequence shown here is derived from an EMBL/GenBank/DDBJ whole genome shotgun (WGS) entry which is preliminary data.</text>
</comment>
<protein>
    <submittedName>
        <fullName evidence="2">Uncharacterized protein</fullName>
    </submittedName>
</protein>
<organism evidence="2 3">
    <name type="scientific">Streptomyces purpureus</name>
    <dbReference type="NCBI Taxonomy" id="1951"/>
    <lineage>
        <taxon>Bacteria</taxon>
        <taxon>Bacillati</taxon>
        <taxon>Actinomycetota</taxon>
        <taxon>Actinomycetes</taxon>
        <taxon>Kitasatosporales</taxon>
        <taxon>Streptomycetaceae</taxon>
        <taxon>Streptomyces</taxon>
    </lineage>
</organism>
<keyword evidence="3" id="KW-1185">Reference proteome</keyword>
<proteinExistence type="predicted"/>
<feature type="region of interest" description="Disordered" evidence="1">
    <location>
        <begin position="1"/>
        <end position="26"/>
    </location>
</feature>
<name>A0A918H444_9ACTN</name>
<reference evidence="2" key="1">
    <citation type="journal article" date="2014" name="Int. J. Syst. Evol. Microbiol.">
        <title>Complete genome sequence of Corynebacterium casei LMG S-19264T (=DSM 44701T), isolated from a smear-ripened cheese.</title>
        <authorList>
            <consortium name="US DOE Joint Genome Institute (JGI-PGF)"/>
            <person name="Walter F."/>
            <person name="Albersmeier A."/>
            <person name="Kalinowski J."/>
            <person name="Ruckert C."/>
        </authorList>
    </citation>
    <scope>NUCLEOTIDE SEQUENCE</scope>
    <source>
        <strain evidence="2">JCM 3172</strain>
    </source>
</reference>
<dbReference type="Proteomes" id="UP000619486">
    <property type="component" value="Unassembled WGS sequence"/>
</dbReference>
<dbReference type="AlphaFoldDB" id="A0A918H444"/>
<evidence type="ECO:0000256" key="1">
    <source>
        <dbReference type="SAM" id="MobiDB-lite"/>
    </source>
</evidence>
<dbReference type="EMBL" id="BMQQ01000011">
    <property type="protein sequence ID" value="GGT36705.1"/>
    <property type="molecule type" value="Genomic_DNA"/>
</dbReference>
<evidence type="ECO:0000313" key="3">
    <source>
        <dbReference type="Proteomes" id="UP000619486"/>
    </source>
</evidence>
<gene>
    <name evidence="2" type="ORF">GCM10014713_33050</name>
</gene>
<accession>A0A918H444</accession>